<evidence type="ECO:0000256" key="4">
    <source>
        <dbReference type="ARBA" id="ARBA00023136"/>
    </source>
</evidence>
<proteinExistence type="predicted"/>
<sequence length="1226" mass="138377">MHVTSWFAVKPPPLLLLAAAVLTLLMADSDCRQHDSQNKAAVKPLWAVEGEDIELPCNLKPNGSIDDEVTMVLWFKDEASIPLYSLDARAGDIYKAVHWAMSSSLGNRTYFQVDKTGHARLKVKAVAPHDQGVFRCRVDFANSPTHNYRINLTLIEPPSKPVIYDAQGREVTGVGGPFLEGYDLILTCQVSGGKPRPTVTWWQGDEMLDGVMEEPVAFGINPNSKFTINRLFIERVTRDLGGAKLECRAESGTRELVRRVVKKVPLDIYLKPAMVSVTLMEGEIFAGRPMTARCETWGSSPAARIVWRLGGLVIRESSLTTAQRSNSTASKMALVLDKSDDGKELTCRAENPRFPGGVLEMTRVLRVLYAPSASAELATGFNMEALREGDDIKFACNYHSNPEPTSIEWLHNDKLLQHNVEAGILLASSTLTLRELKLENSGSYACLVRNIVGEARSQPINVYMKYTPRCKESHESQNLIASRGETLRLRCEIEADPRDGVRFSWTRNSSVGDVYAVSNPRAHSSSLEYTPRSDEDFGTLACWASNSVGRQKRPCVFNILPAKPPQSPSDCSIRNESSAMEVNCIPGSSGGLAQHFLLEVRGILDNATSLQLQQMMPQSDQGTAASSAAAAGTATSSLEITAAPLYLERADEPSFQLYGLLPGYNYTVAVYAENSQGRSEPHLIENVRVAESSLRRTPMSAESRFLGEIGSVIPDTRSIEGIAIIAGIIPFKKSEKIQVVTSAVFIGTGVVIGIVICRRRSRNDPTARQCVDSGPDDFTTPTYIAAQRIEPKIRYGHDKSRSQPHRASLYEAESRIVETWMEEKTWNKWKENLDSDFRWWNFEARREKKRGRAKGGILVGTRKDWTEGKICEAKAVNEGLVQVTVGEELKVFAVYNQGNLKEPWEFFEKMEASEEGRLIIGGDFNIRIGEEGNIGFGGAEDRRRKSKDKKKSNEAGFMMDVIGRKGWNVLNGCAGKDEEGEFTFTGTRAESVIDYVIVNGGVWQDVIDFEVGERVESDHQPLMVELWHKDKRARKGSKEKEEKVVRSSWTEEDSIIFKENVEKGIRSRRESGERCSDTASEWNELKSIVEEATVKKEIVIKKWKLGQRRWWDRECGRAKRKVKQCYTKWRRGIDNKELYVEERRRWKMLCKEKEKKFKESEEAVLRSLKSEEEIWKFIGNRKRRQKVESRIDKQEWKESFMELLEGSEQCQKREKAEKRSRRKEKR</sequence>
<feature type="region of interest" description="Disordered" evidence="6">
    <location>
        <begin position="1206"/>
        <end position="1226"/>
    </location>
</feature>
<feature type="domain" description="Ig-like" evidence="8">
    <location>
        <begin position="371"/>
        <end position="461"/>
    </location>
</feature>
<dbReference type="InterPro" id="IPR003961">
    <property type="entry name" value="FN3_dom"/>
</dbReference>
<dbReference type="Gene3D" id="3.60.10.10">
    <property type="entry name" value="Endonuclease/exonuclease/phosphatase"/>
    <property type="match status" value="1"/>
</dbReference>
<dbReference type="SMART" id="SM00409">
    <property type="entry name" value="IG"/>
    <property type="match status" value="5"/>
</dbReference>
<dbReference type="Pfam" id="PF08205">
    <property type="entry name" value="C2-set_2"/>
    <property type="match status" value="2"/>
</dbReference>
<dbReference type="Proteomes" id="UP000479190">
    <property type="component" value="Unassembled WGS sequence"/>
</dbReference>
<dbReference type="SUPFAM" id="SSF49265">
    <property type="entry name" value="Fibronectin type III"/>
    <property type="match status" value="1"/>
</dbReference>
<organism evidence="9 10">
    <name type="scientific">Trichogramma brassicae</name>
    <dbReference type="NCBI Taxonomy" id="86971"/>
    <lineage>
        <taxon>Eukaryota</taxon>
        <taxon>Metazoa</taxon>
        <taxon>Ecdysozoa</taxon>
        <taxon>Arthropoda</taxon>
        <taxon>Hexapoda</taxon>
        <taxon>Insecta</taxon>
        <taxon>Pterygota</taxon>
        <taxon>Neoptera</taxon>
        <taxon>Endopterygota</taxon>
        <taxon>Hymenoptera</taxon>
        <taxon>Apocrita</taxon>
        <taxon>Proctotrupomorpha</taxon>
        <taxon>Chalcidoidea</taxon>
        <taxon>Trichogrammatidae</taxon>
        <taxon>Trichogramma</taxon>
    </lineage>
</organism>
<evidence type="ECO:0000256" key="5">
    <source>
        <dbReference type="ARBA" id="ARBA00023157"/>
    </source>
</evidence>
<dbReference type="InterPro" id="IPR036179">
    <property type="entry name" value="Ig-like_dom_sf"/>
</dbReference>
<evidence type="ECO:0000256" key="7">
    <source>
        <dbReference type="SAM" id="SignalP"/>
    </source>
</evidence>
<feature type="chain" id="PRO_5026028918" description="Ig-like domain-containing protein" evidence="7">
    <location>
        <begin position="28"/>
        <end position="1226"/>
    </location>
</feature>
<dbReference type="PANTHER" id="PTHR23278">
    <property type="entry name" value="SIDESTEP PROTEIN"/>
    <property type="match status" value="1"/>
</dbReference>
<feature type="domain" description="Ig-like" evidence="8">
    <location>
        <begin position="468"/>
        <end position="558"/>
    </location>
</feature>
<dbReference type="InterPro" id="IPR036691">
    <property type="entry name" value="Endo/exonu/phosph_ase_sf"/>
</dbReference>
<dbReference type="InterPro" id="IPR036116">
    <property type="entry name" value="FN3_sf"/>
</dbReference>
<keyword evidence="3" id="KW-1133">Transmembrane helix</keyword>
<accession>A0A6H5HWZ9</accession>
<name>A0A6H5HWZ9_9HYME</name>
<evidence type="ECO:0000256" key="1">
    <source>
        <dbReference type="ARBA" id="ARBA00004167"/>
    </source>
</evidence>
<evidence type="ECO:0000256" key="2">
    <source>
        <dbReference type="ARBA" id="ARBA00022692"/>
    </source>
</evidence>
<dbReference type="InterPro" id="IPR003598">
    <property type="entry name" value="Ig_sub2"/>
</dbReference>
<dbReference type="Pfam" id="PF13927">
    <property type="entry name" value="Ig_3"/>
    <property type="match status" value="1"/>
</dbReference>
<protein>
    <recommendedName>
        <fullName evidence="8">Ig-like domain-containing protein</fullName>
    </recommendedName>
</protein>
<reference evidence="9 10" key="1">
    <citation type="submission" date="2020-02" db="EMBL/GenBank/DDBJ databases">
        <authorList>
            <person name="Ferguson B K."/>
        </authorList>
    </citation>
    <scope>NUCLEOTIDE SEQUENCE [LARGE SCALE GENOMIC DNA]</scope>
</reference>
<dbReference type="Pfam" id="PF07686">
    <property type="entry name" value="V-set"/>
    <property type="match status" value="1"/>
</dbReference>
<dbReference type="GO" id="GO:0016020">
    <property type="term" value="C:membrane"/>
    <property type="evidence" value="ECO:0007669"/>
    <property type="project" value="UniProtKB-SubCell"/>
</dbReference>
<dbReference type="InterPro" id="IPR013106">
    <property type="entry name" value="Ig_V-set"/>
</dbReference>
<dbReference type="Gene3D" id="2.60.40.10">
    <property type="entry name" value="Immunoglobulins"/>
    <property type="match status" value="6"/>
</dbReference>
<dbReference type="SUPFAM" id="SSF56219">
    <property type="entry name" value="DNase I-like"/>
    <property type="match status" value="1"/>
</dbReference>
<dbReference type="CDD" id="cd00063">
    <property type="entry name" value="FN3"/>
    <property type="match status" value="1"/>
</dbReference>
<feature type="domain" description="Ig-like" evidence="8">
    <location>
        <begin position="12"/>
        <end position="153"/>
    </location>
</feature>
<dbReference type="InterPro" id="IPR007110">
    <property type="entry name" value="Ig-like_dom"/>
</dbReference>
<dbReference type="InterPro" id="IPR013783">
    <property type="entry name" value="Ig-like_fold"/>
</dbReference>
<keyword evidence="10" id="KW-1185">Reference proteome</keyword>
<dbReference type="InterPro" id="IPR013162">
    <property type="entry name" value="CD80_C2-set"/>
</dbReference>
<evidence type="ECO:0000256" key="3">
    <source>
        <dbReference type="ARBA" id="ARBA00022989"/>
    </source>
</evidence>
<evidence type="ECO:0000313" key="10">
    <source>
        <dbReference type="Proteomes" id="UP000479190"/>
    </source>
</evidence>
<evidence type="ECO:0000256" key="6">
    <source>
        <dbReference type="SAM" id="MobiDB-lite"/>
    </source>
</evidence>
<dbReference type="SMART" id="SM00408">
    <property type="entry name" value="IGc2"/>
    <property type="match status" value="4"/>
</dbReference>
<feature type="domain" description="Ig-like" evidence="8">
    <location>
        <begin position="272"/>
        <end position="366"/>
    </location>
</feature>
<dbReference type="EMBL" id="CADCXV010000280">
    <property type="protein sequence ID" value="CAB0029225.1"/>
    <property type="molecule type" value="Genomic_DNA"/>
</dbReference>
<evidence type="ECO:0000259" key="8">
    <source>
        <dbReference type="PROSITE" id="PS50835"/>
    </source>
</evidence>
<comment type="subcellular location">
    <subcellularLocation>
        <location evidence="1">Membrane</location>
        <topology evidence="1">Single-pass membrane protein</topology>
    </subcellularLocation>
</comment>
<keyword evidence="4" id="KW-0472">Membrane</keyword>
<dbReference type="PANTHER" id="PTHR23278:SF4">
    <property type="entry name" value="SIDESTEP, ISOFORM C"/>
    <property type="match status" value="1"/>
</dbReference>
<evidence type="ECO:0000313" key="9">
    <source>
        <dbReference type="EMBL" id="CAB0029225.1"/>
    </source>
</evidence>
<keyword evidence="5" id="KW-1015">Disulfide bond</keyword>
<dbReference type="PROSITE" id="PS50835">
    <property type="entry name" value="IG_LIKE"/>
    <property type="match status" value="5"/>
</dbReference>
<feature type="signal peptide" evidence="7">
    <location>
        <begin position="1"/>
        <end position="27"/>
    </location>
</feature>
<dbReference type="AlphaFoldDB" id="A0A6H5HWZ9"/>
<gene>
    <name evidence="9" type="ORF">TBRA_LOCUS1283</name>
</gene>
<dbReference type="CDD" id="cd00096">
    <property type="entry name" value="Ig"/>
    <property type="match status" value="1"/>
</dbReference>
<dbReference type="InterPro" id="IPR003599">
    <property type="entry name" value="Ig_sub"/>
</dbReference>
<keyword evidence="2" id="KW-0812">Transmembrane</keyword>
<keyword evidence="7" id="KW-0732">Signal</keyword>
<dbReference type="OrthoDB" id="6250964at2759"/>
<feature type="domain" description="Ig-like" evidence="8">
    <location>
        <begin position="161"/>
        <end position="257"/>
    </location>
</feature>
<dbReference type="SUPFAM" id="SSF48726">
    <property type="entry name" value="Immunoglobulin"/>
    <property type="match status" value="4"/>
</dbReference>